<comment type="caution">
    <text evidence="2">The sequence shown here is derived from an EMBL/GenBank/DDBJ whole genome shotgun (WGS) entry which is preliminary data.</text>
</comment>
<keyword evidence="3" id="KW-1185">Reference proteome</keyword>
<evidence type="ECO:0000259" key="1">
    <source>
        <dbReference type="Pfam" id="PF00498"/>
    </source>
</evidence>
<dbReference type="Proteomes" id="UP000198287">
    <property type="component" value="Unassembled WGS sequence"/>
</dbReference>
<dbReference type="AlphaFoldDB" id="A0A226DJ05"/>
<dbReference type="Pfam" id="PF00498">
    <property type="entry name" value="FHA"/>
    <property type="match status" value="1"/>
</dbReference>
<dbReference type="EMBL" id="LNIX01000018">
    <property type="protein sequence ID" value="OXA45169.1"/>
    <property type="molecule type" value="Genomic_DNA"/>
</dbReference>
<reference evidence="2 3" key="1">
    <citation type="submission" date="2015-12" db="EMBL/GenBank/DDBJ databases">
        <title>The genome of Folsomia candida.</title>
        <authorList>
            <person name="Faddeeva A."/>
            <person name="Derks M.F."/>
            <person name="Anvar Y."/>
            <person name="Smit S."/>
            <person name="Van Straalen N."/>
            <person name="Roelofs D."/>
        </authorList>
    </citation>
    <scope>NUCLEOTIDE SEQUENCE [LARGE SCALE GENOMIC DNA]</scope>
    <source>
        <strain evidence="2 3">VU population</strain>
        <tissue evidence="2">Whole body</tissue>
    </source>
</reference>
<accession>A0A226DJ05</accession>
<evidence type="ECO:0000313" key="3">
    <source>
        <dbReference type="Proteomes" id="UP000198287"/>
    </source>
</evidence>
<feature type="domain" description="FHA" evidence="1">
    <location>
        <begin position="79"/>
        <end position="128"/>
    </location>
</feature>
<proteinExistence type="predicted"/>
<dbReference type="InterPro" id="IPR008984">
    <property type="entry name" value="SMAD_FHA_dom_sf"/>
</dbReference>
<name>A0A226DJ05_FOLCA</name>
<protein>
    <recommendedName>
        <fullName evidence="1">FHA domain-containing protein</fullName>
    </recommendedName>
</protein>
<organism evidence="2 3">
    <name type="scientific">Folsomia candida</name>
    <name type="common">Springtail</name>
    <dbReference type="NCBI Taxonomy" id="158441"/>
    <lineage>
        <taxon>Eukaryota</taxon>
        <taxon>Metazoa</taxon>
        <taxon>Ecdysozoa</taxon>
        <taxon>Arthropoda</taxon>
        <taxon>Hexapoda</taxon>
        <taxon>Collembola</taxon>
        <taxon>Entomobryomorpha</taxon>
        <taxon>Isotomoidea</taxon>
        <taxon>Isotomidae</taxon>
        <taxon>Proisotominae</taxon>
        <taxon>Folsomia</taxon>
    </lineage>
</organism>
<gene>
    <name evidence="2" type="ORF">Fcan01_20297</name>
</gene>
<evidence type="ECO:0000313" key="2">
    <source>
        <dbReference type="EMBL" id="OXA45169.1"/>
    </source>
</evidence>
<dbReference type="SUPFAM" id="SSF49879">
    <property type="entry name" value="SMAD/FHA domain"/>
    <property type="match status" value="1"/>
</dbReference>
<dbReference type="InterPro" id="IPR000253">
    <property type="entry name" value="FHA_dom"/>
</dbReference>
<sequence>MAEKSSTRSCDGALLILTTKTDSTGWFGMSRIFCVAPLHWKHEAVILNNSNQKCTIGTGENLNSFNAAKYGEFLTFRNNADVAEEQCQIVCDTSGTFWLQSLQGRTFLNGKLVRDSPVKLKFGDIFHFSHIFSTCLDSLVIHLANRRTILYRRNSRWKEYAVFKFDRMTCNAEEERKAETNSVHDLDIHPIFENHIILTKIFEHVVNSNIPWDQRDLLNCRLVS</sequence>